<evidence type="ECO:0000313" key="3">
    <source>
        <dbReference type="Proteomes" id="UP000605099"/>
    </source>
</evidence>
<reference evidence="3" key="1">
    <citation type="journal article" date="2019" name="Int. J. Syst. Evol. Microbiol.">
        <title>The Global Catalogue of Microorganisms (GCM) 10K type strain sequencing project: providing services to taxonomists for standard genome sequencing and annotation.</title>
        <authorList>
            <consortium name="The Broad Institute Genomics Platform"/>
            <consortium name="The Broad Institute Genome Sequencing Center for Infectious Disease"/>
            <person name="Wu L."/>
            <person name="Ma J."/>
        </authorList>
    </citation>
    <scope>NUCLEOTIDE SEQUENCE [LARGE SCALE GENOMIC DNA]</scope>
    <source>
        <strain evidence="3">CGMCC 1.6784</strain>
    </source>
</reference>
<keyword evidence="3" id="KW-1185">Reference proteome</keyword>
<dbReference type="EMBL" id="BMLK01000003">
    <property type="protein sequence ID" value="GGN44025.1"/>
    <property type="molecule type" value="Genomic_DNA"/>
</dbReference>
<comment type="caution">
    <text evidence="2">The sequence shown here is derived from an EMBL/GenBank/DDBJ whole genome shotgun (WGS) entry which is preliminary data.</text>
</comment>
<evidence type="ECO:0000256" key="1">
    <source>
        <dbReference type="SAM" id="SignalP"/>
    </source>
</evidence>
<protein>
    <submittedName>
        <fullName evidence="2">Uncharacterized protein</fullName>
    </submittedName>
</protein>
<evidence type="ECO:0000313" key="2">
    <source>
        <dbReference type="EMBL" id="GGN44025.1"/>
    </source>
</evidence>
<sequence length="141" mass="15251">MRIALLLAALVATPAAAQTATLTLQTGQWYQVFANDIERATGRSVRVDAASVVPGGLGRQFQQATVLLRKEGAYPRGTVFYTQRSVNCQAGRKMTHHWSAVAPNGAMIGDQVFASPVLEAVHWDSQDGKVLKFVCQGILPR</sequence>
<keyword evidence="1" id="KW-0732">Signal</keyword>
<feature type="signal peptide" evidence="1">
    <location>
        <begin position="1"/>
        <end position="17"/>
    </location>
</feature>
<feature type="chain" id="PRO_5045159973" evidence="1">
    <location>
        <begin position="18"/>
        <end position="141"/>
    </location>
</feature>
<accession>A0ABQ2JFS1</accession>
<organism evidence="2 3">
    <name type="scientific">Novosphingobium indicum</name>
    <dbReference type="NCBI Taxonomy" id="462949"/>
    <lineage>
        <taxon>Bacteria</taxon>
        <taxon>Pseudomonadati</taxon>
        <taxon>Pseudomonadota</taxon>
        <taxon>Alphaproteobacteria</taxon>
        <taxon>Sphingomonadales</taxon>
        <taxon>Sphingomonadaceae</taxon>
        <taxon>Novosphingobium</taxon>
    </lineage>
</organism>
<gene>
    <name evidence="2" type="ORF">GCM10011349_08690</name>
</gene>
<proteinExistence type="predicted"/>
<dbReference type="Proteomes" id="UP000605099">
    <property type="component" value="Unassembled WGS sequence"/>
</dbReference>
<dbReference type="RefSeq" id="WP_188818461.1">
    <property type="nucleotide sequence ID" value="NZ_BMLK01000003.1"/>
</dbReference>
<name>A0ABQ2JFS1_9SPHN</name>